<evidence type="ECO:0000313" key="1">
    <source>
        <dbReference type="EMBL" id="RDI74197.1"/>
    </source>
</evidence>
<name>A0A7M2YXJ1_9ACTN</name>
<gene>
    <name evidence="1" type="ORF">Gocc_2294</name>
</gene>
<keyword evidence="2" id="KW-1185">Reference proteome</keyword>
<protein>
    <submittedName>
        <fullName evidence="1">Uncharacterized protein</fullName>
    </submittedName>
</protein>
<dbReference type="EMBL" id="QQZY01000005">
    <property type="protein sequence ID" value="RDI74197.1"/>
    <property type="molecule type" value="Genomic_DNA"/>
</dbReference>
<proteinExistence type="predicted"/>
<reference evidence="2" key="2">
    <citation type="journal article" date="2019" name="MicrobiologyOpen">
        <title>High-quality draft genome sequence of Gaiella occulta isolated from a 150 meter deep mineral water borehole and comparison with the genome sequences of other deep-branching lineages of the phylum Actinobacteria.</title>
        <authorList>
            <person name="Severino R."/>
            <person name="Froufe H.J.C."/>
            <person name="Barroso C."/>
            <person name="Albuquerque L."/>
            <person name="Lobo-da-Cunha A."/>
            <person name="da Costa M.S."/>
            <person name="Egas C."/>
        </authorList>
    </citation>
    <scope>NUCLEOTIDE SEQUENCE [LARGE SCALE GENOMIC DNA]</scope>
    <source>
        <strain evidence="2">F2-233</strain>
    </source>
</reference>
<dbReference type="Proteomes" id="UP000254134">
    <property type="component" value="Unassembled WGS sequence"/>
</dbReference>
<organism evidence="1 2">
    <name type="scientific">Gaiella occulta</name>
    <dbReference type="NCBI Taxonomy" id="1002870"/>
    <lineage>
        <taxon>Bacteria</taxon>
        <taxon>Bacillati</taxon>
        <taxon>Actinomycetota</taxon>
        <taxon>Thermoleophilia</taxon>
        <taxon>Gaiellales</taxon>
        <taxon>Gaiellaceae</taxon>
        <taxon>Gaiella</taxon>
    </lineage>
</organism>
<sequence>MSLRRTVFSGRARAIVYARLVAKRNWIQEERRKTLGDWAAFCVGCGFTLRYFVELEDEIPLACPQCAAEMRRRCPACDARFPSAFLVECEECGAEVRPPELFGVPIRKAGR</sequence>
<evidence type="ECO:0000313" key="2">
    <source>
        <dbReference type="Proteomes" id="UP000254134"/>
    </source>
</evidence>
<reference evidence="1 2" key="1">
    <citation type="submission" date="2018-07" db="EMBL/GenBank/DDBJ databases">
        <title>High-quality-draft genome sequence of Gaiella occulta.</title>
        <authorList>
            <person name="Severino R."/>
            <person name="Froufe H.J.C."/>
            <person name="Rainey F.A."/>
            <person name="Barroso C."/>
            <person name="Albuquerque L."/>
            <person name="Lobo-Da-Cunha A."/>
            <person name="Da Costa M.S."/>
            <person name="Egas C."/>
        </authorList>
    </citation>
    <scope>NUCLEOTIDE SEQUENCE [LARGE SCALE GENOMIC DNA]</scope>
    <source>
        <strain evidence="1 2">F2-233</strain>
    </source>
</reference>
<dbReference type="AlphaFoldDB" id="A0A7M2YXJ1"/>
<comment type="caution">
    <text evidence="1">The sequence shown here is derived from an EMBL/GenBank/DDBJ whole genome shotgun (WGS) entry which is preliminary data.</text>
</comment>
<accession>A0A7M2YXJ1</accession>